<feature type="domain" description="Maltose/galactoside acetyltransferase" evidence="6">
    <location>
        <begin position="35"/>
        <end position="81"/>
    </location>
</feature>
<evidence type="ECO:0000259" key="6">
    <source>
        <dbReference type="SMART" id="SM01266"/>
    </source>
</evidence>
<dbReference type="EMBL" id="CP000931">
    <property type="protein sequence ID" value="ABZ77804.1"/>
    <property type="molecule type" value="Genomic_DNA"/>
</dbReference>
<keyword evidence="2 7" id="KW-0808">Transferase</keyword>
<gene>
    <name evidence="7" type="ordered locus">Shal_3257</name>
</gene>
<dbReference type="SMART" id="SM01266">
    <property type="entry name" value="Mac"/>
    <property type="match status" value="1"/>
</dbReference>
<dbReference type="InterPro" id="IPR051159">
    <property type="entry name" value="Hexapeptide_acetyltransf"/>
</dbReference>
<sequence length="206" mass="22191">MNQTPSIKPSLKKINKTAASTNSPSEVSANQITEYSKMLSGQPYHCLDAELNHFWRRQQVRNRQMNLTGNIDPQLLPHVAKSAFITLPFNISYGINIKLADRVFINANVTLHDNAVITIGSQTMLGPNVQVYTASHPLDADERCRGVETAKAVNIGNKVWIGGGAIILPGVNIGDEAVIGAGSVVTKDVKAKQVVAGNPAKVIKVL</sequence>
<dbReference type="SUPFAM" id="SSF51161">
    <property type="entry name" value="Trimeric LpxA-like enzymes"/>
    <property type="match status" value="1"/>
</dbReference>
<evidence type="ECO:0000313" key="7">
    <source>
        <dbReference type="EMBL" id="ABZ77804.1"/>
    </source>
</evidence>
<name>B0TR73_SHEHH</name>
<dbReference type="eggNOG" id="COG0110">
    <property type="taxonomic scope" value="Bacteria"/>
</dbReference>
<dbReference type="AlphaFoldDB" id="B0TR73"/>
<dbReference type="InterPro" id="IPR011004">
    <property type="entry name" value="Trimer_LpxA-like_sf"/>
</dbReference>
<dbReference type="Gene3D" id="2.160.10.10">
    <property type="entry name" value="Hexapeptide repeat proteins"/>
    <property type="match status" value="1"/>
</dbReference>
<dbReference type="GO" id="GO:0016407">
    <property type="term" value="F:acetyltransferase activity"/>
    <property type="evidence" value="ECO:0007669"/>
    <property type="project" value="InterPro"/>
</dbReference>
<keyword evidence="8" id="KW-1185">Reference proteome</keyword>
<dbReference type="InterPro" id="IPR018357">
    <property type="entry name" value="Hexapep_transf_CS"/>
</dbReference>
<evidence type="ECO:0000256" key="4">
    <source>
        <dbReference type="ARBA" id="ARBA00023315"/>
    </source>
</evidence>
<dbReference type="CDD" id="cd03357">
    <property type="entry name" value="LbH_MAT_GAT"/>
    <property type="match status" value="1"/>
</dbReference>
<evidence type="ECO:0000256" key="2">
    <source>
        <dbReference type="ARBA" id="ARBA00022679"/>
    </source>
</evidence>
<feature type="region of interest" description="Disordered" evidence="5">
    <location>
        <begin position="1"/>
        <end position="27"/>
    </location>
</feature>
<dbReference type="KEGG" id="shl:Shal_3257"/>
<proteinExistence type="inferred from homology"/>
<protein>
    <submittedName>
        <fullName evidence="7">Transferase hexapeptide repeat containing protein</fullName>
    </submittedName>
</protein>
<dbReference type="PROSITE" id="PS00101">
    <property type="entry name" value="HEXAPEP_TRANSFERASES"/>
    <property type="match status" value="1"/>
</dbReference>
<dbReference type="PANTHER" id="PTHR23416:SF23">
    <property type="entry name" value="ACETYLTRANSFERASE C18B11.09C-RELATED"/>
    <property type="match status" value="1"/>
</dbReference>
<evidence type="ECO:0000256" key="5">
    <source>
        <dbReference type="SAM" id="MobiDB-lite"/>
    </source>
</evidence>
<evidence type="ECO:0000256" key="3">
    <source>
        <dbReference type="ARBA" id="ARBA00022737"/>
    </source>
</evidence>
<evidence type="ECO:0000256" key="1">
    <source>
        <dbReference type="ARBA" id="ARBA00007274"/>
    </source>
</evidence>
<organism evidence="7 8">
    <name type="scientific">Shewanella halifaxensis (strain HAW-EB4)</name>
    <dbReference type="NCBI Taxonomy" id="458817"/>
    <lineage>
        <taxon>Bacteria</taxon>
        <taxon>Pseudomonadati</taxon>
        <taxon>Pseudomonadota</taxon>
        <taxon>Gammaproteobacteria</taxon>
        <taxon>Alteromonadales</taxon>
        <taxon>Shewanellaceae</taxon>
        <taxon>Shewanella</taxon>
    </lineage>
</organism>
<comment type="similarity">
    <text evidence="1">Belongs to the transferase hexapeptide repeat family.</text>
</comment>
<dbReference type="PANTHER" id="PTHR23416">
    <property type="entry name" value="SIALIC ACID SYNTHASE-RELATED"/>
    <property type="match status" value="1"/>
</dbReference>
<feature type="compositionally biased region" description="Polar residues" evidence="5">
    <location>
        <begin position="17"/>
        <end position="27"/>
    </location>
</feature>
<keyword evidence="4" id="KW-0012">Acyltransferase</keyword>
<dbReference type="GO" id="GO:0008374">
    <property type="term" value="F:O-acyltransferase activity"/>
    <property type="evidence" value="ECO:0007669"/>
    <property type="project" value="TreeGrafter"/>
</dbReference>
<evidence type="ECO:0000313" key="8">
    <source>
        <dbReference type="Proteomes" id="UP000001317"/>
    </source>
</evidence>
<dbReference type="STRING" id="458817.Shal_3257"/>
<dbReference type="Proteomes" id="UP000001317">
    <property type="component" value="Chromosome"/>
</dbReference>
<keyword evidence="3" id="KW-0677">Repeat</keyword>
<reference evidence="7" key="1">
    <citation type="submission" date="2008-01" db="EMBL/GenBank/DDBJ databases">
        <title>Complete sequence of Shewanella halifaxensis HAW-EB4.</title>
        <authorList>
            <consortium name="US DOE Joint Genome Institute"/>
            <person name="Copeland A."/>
            <person name="Lucas S."/>
            <person name="Lapidus A."/>
            <person name="Glavina del Rio T."/>
            <person name="Dalin E."/>
            <person name="Tice H."/>
            <person name="Bruce D."/>
            <person name="Goodwin L."/>
            <person name="Pitluck S."/>
            <person name="Sims D."/>
            <person name="Brettin T."/>
            <person name="Detter J.C."/>
            <person name="Han C."/>
            <person name="Kuske C.R."/>
            <person name="Schmutz J."/>
            <person name="Larimer F."/>
            <person name="Land M."/>
            <person name="Hauser L."/>
            <person name="Kyrpides N."/>
            <person name="Kim E."/>
            <person name="Zhao J.-S."/>
            <person name="Richardson P."/>
        </authorList>
    </citation>
    <scope>NUCLEOTIDE SEQUENCE [LARGE SCALE GENOMIC DNA]</scope>
    <source>
        <strain evidence="7">HAW-EB4</strain>
    </source>
</reference>
<dbReference type="Pfam" id="PF00132">
    <property type="entry name" value="Hexapep"/>
    <property type="match status" value="1"/>
</dbReference>
<dbReference type="InterPro" id="IPR001451">
    <property type="entry name" value="Hexapep"/>
</dbReference>
<dbReference type="HOGENOM" id="CLU_051638_3_0_6"/>
<accession>B0TR73</accession>
<dbReference type="InterPro" id="IPR024688">
    <property type="entry name" value="Mac_dom"/>
</dbReference>